<proteinExistence type="predicted"/>
<accession>A0A8H5MAI0</accession>
<evidence type="ECO:0000313" key="2">
    <source>
        <dbReference type="Proteomes" id="UP000565441"/>
    </source>
</evidence>
<reference evidence="1 2" key="1">
    <citation type="journal article" date="2020" name="ISME J.">
        <title>Uncovering the hidden diversity of litter-decomposition mechanisms in mushroom-forming fungi.</title>
        <authorList>
            <person name="Floudas D."/>
            <person name="Bentzer J."/>
            <person name="Ahren D."/>
            <person name="Johansson T."/>
            <person name="Persson P."/>
            <person name="Tunlid A."/>
        </authorList>
    </citation>
    <scope>NUCLEOTIDE SEQUENCE [LARGE SCALE GENOMIC DNA]</scope>
    <source>
        <strain evidence="1 2">CBS 661.87</strain>
    </source>
</reference>
<dbReference type="Proteomes" id="UP000565441">
    <property type="component" value="Unassembled WGS sequence"/>
</dbReference>
<protein>
    <submittedName>
        <fullName evidence="1">Uncharacterized protein</fullName>
    </submittedName>
</protein>
<name>A0A8H5MAI0_9AGAR</name>
<organism evidence="1 2">
    <name type="scientific">Tricholomella constricta</name>
    <dbReference type="NCBI Taxonomy" id="117010"/>
    <lineage>
        <taxon>Eukaryota</taxon>
        <taxon>Fungi</taxon>
        <taxon>Dikarya</taxon>
        <taxon>Basidiomycota</taxon>
        <taxon>Agaricomycotina</taxon>
        <taxon>Agaricomycetes</taxon>
        <taxon>Agaricomycetidae</taxon>
        <taxon>Agaricales</taxon>
        <taxon>Tricholomatineae</taxon>
        <taxon>Lyophyllaceae</taxon>
        <taxon>Tricholomella</taxon>
    </lineage>
</organism>
<sequence length="136" mass="16153">MQPYLKIPDPLHRHALTRLLLCDHPLAVEQLRRRRFSRGRIERQRRLCRFCRLAIEDEVHALFGCRTNDRLVAVREDFLDTLFRLNPALRVIFFSAPATQFVDYLVNHAETLKLFAAYVYQVFCIYDEVPMFIPST</sequence>
<evidence type="ECO:0000313" key="1">
    <source>
        <dbReference type="EMBL" id="KAF5386797.1"/>
    </source>
</evidence>
<dbReference type="OrthoDB" id="3062066at2759"/>
<comment type="caution">
    <text evidence="1">The sequence shown here is derived from an EMBL/GenBank/DDBJ whole genome shotgun (WGS) entry which is preliminary data.</text>
</comment>
<gene>
    <name evidence="1" type="ORF">D9615_001609</name>
</gene>
<dbReference type="AlphaFoldDB" id="A0A8H5MAI0"/>
<dbReference type="EMBL" id="JAACJP010000002">
    <property type="protein sequence ID" value="KAF5386797.1"/>
    <property type="molecule type" value="Genomic_DNA"/>
</dbReference>
<keyword evidence="2" id="KW-1185">Reference proteome</keyword>